<sequence length="225" mass="25521">MHFLILIVVVLVVFFGPTLWVKAILRKHREPRPDLAGTGGELAEHLISRFKLEGVEVEEGVEGRDHFDIRARKVRLSPYVYKEKSLTAVAVAAHEIGHAIAHTKNDPISHLSTRYLPLAAVLQRFTMLVLLLWPFFSLALQIPYAPQFHLSVVILLGLLTVFVQVAILPEEWDASFNKALPILREGRYVGEDDLKDIQRILTACALTYVAAALKNILLFWKFPRR</sequence>
<organism evidence="2 3">
    <name type="scientific">Marinomonas balearica</name>
    <dbReference type="NCBI Taxonomy" id="491947"/>
    <lineage>
        <taxon>Bacteria</taxon>
        <taxon>Pseudomonadati</taxon>
        <taxon>Pseudomonadota</taxon>
        <taxon>Gammaproteobacteria</taxon>
        <taxon>Oceanospirillales</taxon>
        <taxon>Oceanospirillaceae</taxon>
        <taxon>Marinomonas</taxon>
    </lineage>
</organism>
<evidence type="ECO:0008006" key="4">
    <source>
        <dbReference type="Google" id="ProtNLM"/>
    </source>
</evidence>
<dbReference type="PANTHER" id="PTHR36434">
    <property type="entry name" value="MEMBRANE PROTEASE YUGP-RELATED"/>
    <property type="match status" value="1"/>
</dbReference>
<dbReference type="Proteomes" id="UP000294656">
    <property type="component" value="Unassembled WGS sequence"/>
</dbReference>
<dbReference type="AlphaFoldDB" id="A0A4V6PTT2"/>
<dbReference type="RefSeq" id="WP_133504723.1">
    <property type="nucleotide sequence ID" value="NZ_SNXC01000014.1"/>
</dbReference>
<evidence type="ECO:0000313" key="2">
    <source>
        <dbReference type="EMBL" id="TDO96432.1"/>
    </source>
</evidence>
<keyword evidence="1" id="KW-0812">Transmembrane</keyword>
<feature type="transmembrane region" description="Helical" evidence="1">
    <location>
        <begin position="148"/>
        <end position="168"/>
    </location>
</feature>
<dbReference type="Pfam" id="PF04298">
    <property type="entry name" value="Zn_peptidase_2"/>
    <property type="match status" value="1"/>
</dbReference>
<name>A0A4V6PTT2_9GAMM</name>
<feature type="transmembrane region" description="Helical" evidence="1">
    <location>
        <begin position="200"/>
        <end position="220"/>
    </location>
</feature>
<reference evidence="2 3" key="1">
    <citation type="submission" date="2019-03" db="EMBL/GenBank/DDBJ databases">
        <title>Genomic Encyclopedia of Type Strains, Phase III (KMG-III): the genomes of soil and plant-associated and newly described type strains.</title>
        <authorList>
            <person name="Whitman W."/>
        </authorList>
    </citation>
    <scope>NUCLEOTIDE SEQUENCE [LARGE SCALE GENOMIC DNA]</scope>
    <source>
        <strain evidence="2 3">CECT 7378</strain>
    </source>
</reference>
<feature type="transmembrane region" description="Helical" evidence="1">
    <location>
        <begin position="115"/>
        <end position="136"/>
    </location>
</feature>
<comment type="caution">
    <text evidence="2">The sequence shown here is derived from an EMBL/GenBank/DDBJ whole genome shotgun (WGS) entry which is preliminary data.</text>
</comment>
<dbReference type="InterPro" id="IPR007395">
    <property type="entry name" value="Zn_peptidase_2"/>
</dbReference>
<protein>
    <recommendedName>
        <fullName evidence="4">Zn-dependent protease</fullName>
    </recommendedName>
</protein>
<accession>A0A4V6PTT2</accession>
<evidence type="ECO:0000256" key="1">
    <source>
        <dbReference type="SAM" id="Phobius"/>
    </source>
</evidence>
<keyword evidence="1" id="KW-0472">Membrane</keyword>
<proteinExistence type="predicted"/>
<evidence type="ECO:0000313" key="3">
    <source>
        <dbReference type="Proteomes" id="UP000294656"/>
    </source>
</evidence>
<dbReference type="EMBL" id="SNXC01000014">
    <property type="protein sequence ID" value="TDO96432.1"/>
    <property type="molecule type" value="Genomic_DNA"/>
</dbReference>
<gene>
    <name evidence="2" type="ORF">DFP79_3007</name>
</gene>
<keyword evidence="3" id="KW-1185">Reference proteome</keyword>
<dbReference type="PANTHER" id="PTHR36434:SF1">
    <property type="entry name" value="MEMBRANE PROTEASE YUGP-RELATED"/>
    <property type="match status" value="1"/>
</dbReference>
<keyword evidence="1" id="KW-1133">Transmembrane helix</keyword>
<dbReference type="OrthoDB" id="9805386at2"/>